<evidence type="ECO:0000313" key="1">
    <source>
        <dbReference type="EMBL" id="UNI15092.1"/>
    </source>
</evidence>
<dbReference type="GeneID" id="72063624"/>
<protein>
    <submittedName>
        <fullName evidence="1">Uncharacterized protein</fullName>
    </submittedName>
</protein>
<dbReference type="RefSeq" id="XP_047838573.1">
    <property type="nucleotide sequence ID" value="XM_047982607.1"/>
</dbReference>
<dbReference type="CDD" id="cd22893">
    <property type="entry name" value="PlcA-like"/>
    <property type="match status" value="1"/>
</dbReference>
<name>A0A9Q8V7S4_9HYPO</name>
<dbReference type="Proteomes" id="UP000829364">
    <property type="component" value="Chromosome 1"/>
</dbReference>
<dbReference type="OrthoDB" id="4330301at2759"/>
<sequence>MINWDHCGEDARIAYTTGHEAAIEHAANGRKSRETLFEAYVMNAFADHYLQDFFLAGYLRVPRRLLYGMTGMADKLAQYMHDEDSAFGLQVEDASGSRWTAFGDRKLLDKVNEVNLLKCQAAAAASAREVYDA</sequence>
<dbReference type="EMBL" id="CP086354">
    <property type="protein sequence ID" value="UNI15092.1"/>
    <property type="molecule type" value="Genomic_DNA"/>
</dbReference>
<proteinExistence type="predicted"/>
<accession>A0A9Q8V7S4</accession>
<dbReference type="InterPro" id="IPR049756">
    <property type="entry name" value="PlcA-like_dom"/>
</dbReference>
<dbReference type="AlphaFoldDB" id="A0A9Q8V7S4"/>
<reference evidence="1" key="1">
    <citation type="submission" date="2021-11" db="EMBL/GenBank/DDBJ databases">
        <title>Purpureocillium_takamizusanense_genome.</title>
        <authorList>
            <person name="Nguyen N.-H."/>
        </authorList>
    </citation>
    <scope>NUCLEOTIDE SEQUENCE</scope>
    <source>
        <strain evidence="1">PT3</strain>
    </source>
</reference>
<gene>
    <name evidence="1" type="ORF">JDV02_001661</name>
</gene>
<evidence type="ECO:0000313" key="2">
    <source>
        <dbReference type="Proteomes" id="UP000829364"/>
    </source>
</evidence>
<keyword evidence="2" id="KW-1185">Reference proteome</keyword>
<dbReference type="KEGG" id="ptkz:JDV02_001661"/>
<organism evidence="1 2">
    <name type="scientific">Purpureocillium takamizusanense</name>
    <dbReference type="NCBI Taxonomy" id="2060973"/>
    <lineage>
        <taxon>Eukaryota</taxon>
        <taxon>Fungi</taxon>
        <taxon>Dikarya</taxon>
        <taxon>Ascomycota</taxon>
        <taxon>Pezizomycotina</taxon>
        <taxon>Sordariomycetes</taxon>
        <taxon>Hypocreomycetidae</taxon>
        <taxon>Hypocreales</taxon>
        <taxon>Ophiocordycipitaceae</taxon>
        <taxon>Purpureocillium</taxon>
    </lineage>
</organism>